<dbReference type="CDD" id="cd04084">
    <property type="entry name" value="CBM6_xylanase-like"/>
    <property type="match status" value="2"/>
</dbReference>
<dbReference type="Gene3D" id="2.60.120.260">
    <property type="entry name" value="Galactose-binding domain-like"/>
    <property type="match status" value="2"/>
</dbReference>
<dbReference type="SUPFAM" id="SSF49785">
    <property type="entry name" value="Galactose-binding domain-like"/>
    <property type="match status" value="2"/>
</dbReference>
<dbReference type="RefSeq" id="WP_188909421.1">
    <property type="nucleotide sequence ID" value="NZ_BMMF01000002.1"/>
</dbReference>
<dbReference type="InterPro" id="IPR013320">
    <property type="entry name" value="ConA-like_dom_sf"/>
</dbReference>
<dbReference type="SMART" id="SM00606">
    <property type="entry name" value="CBD_IV"/>
    <property type="match status" value="2"/>
</dbReference>
<dbReference type="Pfam" id="PF12708">
    <property type="entry name" value="Pect-lyase_RHGA_epim"/>
    <property type="match status" value="1"/>
</dbReference>
<feature type="domain" description="CBM6" evidence="2">
    <location>
        <begin position="139"/>
        <end position="264"/>
    </location>
</feature>
<dbReference type="Proteomes" id="UP000600449">
    <property type="component" value="Unassembled WGS sequence"/>
</dbReference>
<dbReference type="PROSITE" id="PS51175">
    <property type="entry name" value="CBM6"/>
    <property type="match status" value="2"/>
</dbReference>
<dbReference type="SUPFAM" id="SSF49899">
    <property type="entry name" value="Concanavalin A-like lectins/glucanases"/>
    <property type="match status" value="2"/>
</dbReference>
<sequence length="1456" mass="153789">MVTQHFEAEEFDLAFGVGVFTQGATTKVGNTQNGDWVAYEGIDFGSASGALHVLTARVSSGTQGGVLEFRLGSPDGELIADKNVFNTGGFASYFDVSVELGAISGIHDLHVVFRGSATSIADLDRFSIESGIVADPAVQRFEAEDYDATSGVGVFRQGMGWKIGDTQDGDWVRYDTVSFGADPLAEHSLTLTVAAGTQGGTVQIRSGGPDGELLAIAEIENTGGWTSFRDITVDLGRLSGEHDLYFVFDGNASSIGDVDRFRIETTTPNPIVLEVEHVDGVDVIAHDPAMALSAGALSFTFQADSVVRREGLVSKDASFFGDGGHLTAWWQNGTVVLRVQDRDTSYFLHSRELALGEAHDVTIGFGDDGVRLYVDGELHAYESGWTGGLATNLEPLVIGASQWASGQGAADDVVEPFHGLIGDVALRAGVLPPEDVAFLSGLPPLDFARAGDRTLILEHGPVDIDGVSDAVILPHDEALALETGTLMLTVTSESGAGRQGIFTKDAVHFGDGGHFSVFLVDGVVEVRLQTTDAETVLRGGELTVGTQHEIAVTFGPTGLRLYVDGEMIAEDRDTTAGLLGNEEPVVIGANQWRSSAGTADDLTGAFTGSIDAVRLYDTALSPEALSDPSVFAGDTMPAPGEIRLPAGSGAVRVEDFGAVANDGIDDTAAIRAAFEYAEDNGFEQTFVVFGAGVYDISDTIGPARSRLPSGEREGFISKTSVQGAGEGLTELRFAEGLGFTGAVVDFGNANRSADAFHNNLRDLTITLGAGNAQATGLVWSSSNTGTVANVTIRSEDGTGRYGIDLAQIVNNGPHLIRDVTVDGFDTGIFLSSGTGSHVFEDITLANQSVVGIHNLNSQVITARGVEFLNAPRAVLNGFNQDGDLVLLDSRIEASDNPTTDANGRSSAILNSGSTFLRDVAISDGFDLSYHFNRNSFVHNQIVERQADGRIDEFWQVGAHGRDGTGIQNVGGAYTLFEGTPETSLGLEVREHPDTPLPQNLSDWVSIAARGATAGITGNPLGDLSADDDTLAIQAAIDAAAAAGASTVYIPEGVFVLNGDVTLHGSVTTLIGLGGEIWGNGRIIIGEGDGDVVHIQGLRGRLTNQPQAQIEVSHASDRALAVQDTSGWRYTAETDPVTGETLAGDLYLRNVVTSRLVVEEGQNVWARQLNIEGDFDSFDHPSFADAPFEAKIVNNGGTLWVLGFKTEQEGTHVITRDGGRTEIFGAWHQSGQLTGPDGALVPQYVTIDSDFSIAVLKNGFQSNPNFGSVLEIRDGVAVEGQIVGDLYSAIRPETLAPHRVMVDNDDLGFTVENVVDGIVVPIETLTPFQGGIIGDDIVFADTDSGVRFIYEADLDPGLWEVSIRFNRTNGGQPDREHATNAPVEIVHENGTTVLSLDQTRNFNDWHSLGVFGFGTDLARVTIGTEGAGGEHVVADAILFTRIVGLGETSPATDVGMI</sequence>
<dbReference type="InterPro" id="IPR005084">
    <property type="entry name" value="CBM6"/>
</dbReference>
<name>A0A917Q4L1_9HYPH</name>
<feature type="domain" description="CBM6" evidence="2">
    <location>
        <begin position="4"/>
        <end position="129"/>
    </location>
</feature>
<organism evidence="3 4">
    <name type="scientific">Salinarimonas ramus</name>
    <dbReference type="NCBI Taxonomy" id="690164"/>
    <lineage>
        <taxon>Bacteria</taxon>
        <taxon>Pseudomonadati</taxon>
        <taxon>Pseudomonadota</taxon>
        <taxon>Alphaproteobacteria</taxon>
        <taxon>Hyphomicrobiales</taxon>
        <taxon>Salinarimonadaceae</taxon>
        <taxon>Salinarimonas</taxon>
    </lineage>
</organism>
<dbReference type="Gene3D" id="2.160.20.10">
    <property type="entry name" value="Single-stranded right-handed beta-helix, Pectin lyase-like"/>
    <property type="match status" value="2"/>
</dbReference>
<dbReference type="Pfam" id="PF25275">
    <property type="entry name" value="Golvesin_C"/>
    <property type="match status" value="1"/>
</dbReference>
<dbReference type="InterPro" id="IPR006584">
    <property type="entry name" value="Cellulose-bd_IV"/>
</dbReference>
<dbReference type="GO" id="GO:0030246">
    <property type="term" value="F:carbohydrate binding"/>
    <property type="evidence" value="ECO:0007669"/>
    <property type="project" value="InterPro"/>
</dbReference>
<dbReference type="Pfam" id="PF13385">
    <property type="entry name" value="Laminin_G_3"/>
    <property type="match status" value="2"/>
</dbReference>
<evidence type="ECO:0000313" key="4">
    <source>
        <dbReference type="Proteomes" id="UP000600449"/>
    </source>
</evidence>
<protein>
    <recommendedName>
        <fullName evidence="2">CBM6 domain-containing protein</fullName>
    </recommendedName>
</protein>
<evidence type="ECO:0000259" key="2">
    <source>
        <dbReference type="PROSITE" id="PS51175"/>
    </source>
</evidence>
<gene>
    <name evidence="3" type="ORF">GCM10011322_05980</name>
</gene>
<keyword evidence="4" id="KW-1185">Reference proteome</keyword>
<dbReference type="InterPro" id="IPR033803">
    <property type="entry name" value="CBD-like_Golvesin-Xly"/>
</dbReference>
<dbReference type="Gene3D" id="2.60.120.200">
    <property type="match status" value="2"/>
</dbReference>
<dbReference type="EMBL" id="BMMF01000002">
    <property type="protein sequence ID" value="GGK22146.1"/>
    <property type="molecule type" value="Genomic_DNA"/>
</dbReference>
<evidence type="ECO:0000256" key="1">
    <source>
        <dbReference type="ARBA" id="ARBA00022729"/>
    </source>
</evidence>
<accession>A0A917Q4L1</accession>
<proteinExistence type="predicted"/>
<comment type="caution">
    <text evidence="3">The sequence shown here is derived from an EMBL/GenBank/DDBJ whole genome shotgun (WGS) entry which is preliminary data.</text>
</comment>
<reference evidence="3 4" key="1">
    <citation type="journal article" date="2014" name="Int. J. Syst. Evol. Microbiol.">
        <title>Complete genome sequence of Corynebacterium casei LMG S-19264T (=DSM 44701T), isolated from a smear-ripened cheese.</title>
        <authorList>
            <consortium name="US DOE Joint Genome Institute (JGI-PGF)"/>
            <person name="Walter F."/>
            <person name="Albersmeier A."/>
            <person name="Kalinowski J."/>
            <person name="Ruckert C."/>
        </authorList>
    </citation>
    <scope>NUCLEOTIDE SEQUENCE [LARGE SCALE GENOMIC DNA]</scope>
    <source>
        <strain evidence="3 4">CGMCC 1.9161</strain>
    </source>
</reference>
<dbReference type="SUPFAM" id="SSF51126">
    <property type="entry name" value="Pectin lyase-like"/>
    <property type="match status" value="2"/>
</dbReference>
<dbReference type="InterPro" id="IPR012334">
    <property type="entry name" value="Pectin_lyas_fold"/>
</dbReference>
<evidence type="ECO:0000313" key="3">
    <source>
        <dbReference type="EMBL" id="GGK22146.1"/>
    </source>
</evidence>
<dbReference type="InterPro" id="IPR024535">
    <property type="entry name" value="RHGA/B-epi-like_pectate_lyase"/>
</dbReference>
<dbReference type="Pfam" id="PF03422">
    <property type="entry name" value="CBM_6"/>
    <property type="match status" value="2"/>
</dbReference>
<keyword evidence="1" id="KW-0732">Signal</keyword>
<dbReference type="InterPro" id="IPR008979">
    <property type="entry name" value="Galactose-bd-like_sf"/>
</dbReference>
<dbReference type="InterPro" id="IPR011050">
    <property type="entry name" value="Pectin_lyase_fold/virulence"/>
</dbReference>